<organism evidence="1 2">
    <name type="scientific">Wolfiporia cocos (strain MD-104)</name>
    <name type="common">Brown rot fungus</name>
    <dbReference type="NCBI Taxonomy" id="742152"/>
    <lineage>
        <taxon>Eukaryota</taxon>
        <taxon>Fungi</taxon>
        <taxon>Dikarya</taxon>
        <taxon>Basidiomycota</taxon>
        <taxon>Agaricomycotina</taxon>
        <taxon>Agaricomycetes</taxon>
        <taxon>Polyporales</taxon>
        <taxon>Phaeolaceae</taxon>
        <taxon>Wolfiporia</taxon>
    </lineage>
</organism>
<proteinExistence type="predicted"/>
<accession>A0A2H3JV24</accession>
<protein>
    <submittedName>
        <fullName evidence="1">Uncharacterized protein</fullName>
    </submittedName>
</protein>
<reference evidence="1 2" key="1">
    <citation type="journal article" date="2012" name="Science">
        <title>The Paleozoic origin of enzymatic lignin decomposition reconstructed from 31 fungal genomes.</title>
        <authorList>
            <person name="Floudas D."/>
            <person name="Binder M."/>
            <person name="Riley R."/>
            <person name="Barry K."/>
            <person name="Blanchette R.A."/>
            <person name="Henrissat B."/>
            <person name="Martinez A.T."/>
            <person name="Otillar R."/>
            <person name="Spatafora J.W."/>
            <person name="Yadav J.S."/>
            <person name="Aerts A."/>
            <person name="Benoit I."/>
            <person name="Boyd A."/>
            <person name="Carlson A."/>
            <person name="Copeland A."/>
            <person name="Coutinho P.M."/>
            <person name="de Vries R.P."/>
            <person name="Ferreira P."/>
            <person name="Findley K."/>
            <person name="Foster B."/>
            <person name="Gaskell J."/>
            <person name="Glotzer D."/>
            <person name="Gorecki P."/>
            <person name="Heitman J."/>
            <person name="Hesse C."/>
            <person name="Hori C."/>
            <person name="Igarashi K."/>
            <person name="Jurgens J.A."/>
            <person name="Kallen N."/>
            <person name="Kersten P."/>
            <person name="Kohler A."/>
            <person name="Kuees U."/>
            <person name="Kumar T.K.A."/>
            <person name="Kuo A."/>
            <person name="LaButti K."/>
            <person name="Larrondo L.F."/>
            <person name="Lindquist E."/>
            <person name="Ling A."/>
            <person name="Lombard V."/>
            <person name="Lucas S."/>
            <person name="Lundell T."/>
            <person name="Martin R."/>
            <person name="McLaughlin D.J."/>
            <person name="Morgenstern I."/>
            <person name="Morin E."/>
            <person name="Murat C."/>
            <person name="Nagy L.G."/>
            <person name="Nolan M."/>
            <person name="Ohm R.A."/>
            <person name="Patyshakuliyeva A."/>
            <person name="Rokas A."/>
            <person name="Ruiz-Duenas F.J."/>
            <person name="Sabat G."/>
            <person name="Salamov A."/>
            <person name="Samejima M."/>
            <person name="Schmutz J."/>
            <person name="Slot J.C."/>
            <person name="St John F."/>
            <person name="Stenlid J."/>
            <person name="Sun H."/>
            <person name="Sun S."/>
            <person name="Syed K."/>
            <person name="Tsang A."/>
            <person name="Wiebenga A."/>
            <person name="Young D."/>
            <person name="Pisabarro A."/>
            <person name="Eastwood D.C."/>
            <person name="Martin F."/>
            <person name="Cullen D."/>
            <person name="Grigoriev I.V."/>
            <person name="Hibbett D.S."/>
        </authorList>
    </citation>
    <scope>NUCLEOTIDE SEQUENCE [LARGE SCALE GENOMIC DNA]</scope>
    <source>
        <strain evidence="1 2">MD-104</strain>
    </source>
</reference>
<name>A0A2H3JV24_WOLCO</name>
<dbReference type="EMBL" id="KB468113">
    <property type="protein sequence ID" value="PCH41698.1"/>
    <property type="molecule type" value="Genomic_DNA"/>
</dbReference>
<dbReference type="Proteomes" id="UP000218811">
    <property type="component" value="Unassembled WGS sequence"/>
</dbReference>
<evidence type="ECO:0000313" key="2">
    <source>
        <dbReference type="Proteomes" id="UP000218811"/>
    </source>
</evidence>
<keyword evidence="2" id="KW-1185">Reference proteome</keyword>
<gene>
    <name evidence="1" type="ORF">WOLCODRAFT_151753</name>
</gene>
<evidence type="ECO:0000313" key="1">
    <source>
        <dbReference type="EMBL" id="PCH41698.1"/>
    </source>
</evidence>
<sequence>MDLAAPQVVMRPEQAGQCWHEKLNKVLQHFRLPAADLGAHDYWTLARAVNGEALSLFKEEALAVDLGREKERGLSPNVENLKDGE</sequence>
<dbReference type="AlphaFoldDB" id="A0A2H3JV24"/>